<dbReference type="Pfam" id="PF10957">
    <property type="entry name" value="Spore_Cse60"/>
    <property type="match status" value="1"/>
</dbReference>
<protein>
    <submittedName>
        <fullName evidence="1">Sporulation protein Cse60</fullName>
    </submittedName>
</protein>
<reference evidence="1 2" key="1">
    <citation type="submission" date="2019-12" db="EMBL/GenBank/DDBJ databases">
        <title>Salinicoccus cyprini sp. nov., isolated from gastro-intestinal tract of mirror carp, Cyprinus carpio var. specularis, collected from Gobind Sagar Reservoir, Himachal Pradesh, India.</title>
        <authorList>
            <person name="Talwar C."/>
            <person name="Singh A.K."/>
            <person name="Lal R."/>
            <person name="Negi R.K."/>
        </authorList>
    </citation>
    <scope>NUCLEOTIDE SEQUENCE [LARGE SCALE GENOMIC DNA]</scope>
    <source>
        <strain evidence="1 2">J-82</strain>
    </source>
</reference>
<dbReference type="Proteomes" id="UP000436284">
    <property type="component" value="Unassembled WGS sequence"/>
</dbReference>
<proteinExistence type="predicted"/>
<name>A0A6N8TXF9_9STAP</name>
<sequence length="50" mass="5850">MKVKTISAMTEKGLDKKVNEFLYENHQIEIIDIKFSYGSTLAVLIIYREQ</sequence>
<accession>A0A6N8TXF9</accession>
<evidence type="ECO:0000313" key="2">
    <source>
        <dbReference type="Proteomes" id="UP000436284"/>
    </source>
</evidence>
<dbReference type="OrthoDB" id="2390370at2"/>
<dbReference type="EMBL" id="WUUK01000001">
    <property type="protein sequence ID" value="MXQ50604.1"/>
    <property type="molecule type" value="Genomic_DNA"/>
</dbReference>
<gene>
    <name evidence="1" type="ORF">GQ671_04740</name>
</gene>
<organism evidence="1 2">
    <name type="scientific">Salinicoccus hispanicus</name>
    <dbReference type="NCBI Taxonomy" id="157225"/>
    <lineage>
        <taxon>Bacteria</taxon>
        <taxon>Bacillati</taxon>
        <taxon>Bacillota</taxon>
        <taxon>Bacilli</taxon>
        <taxon>Bacillales</taxon>
        <taxon>Staphylococcaceae</taxon>
        <taxon>Salinicoccus</taxon>
    </lineage>
</organism>
<keyword evidence="2" id="KW-1185">Reference proteome</keyword>
<dbReference type="AlphaFoldDB" id="A0A6N8TXF9"/>
<dbReference type="InterPro" id="IPR020296">
    <property type="entry name" value="Spore_Cse60"/>
</dbReference>
<comment type="caution">
    <text evidence="1">The sequence shown here is derived from an EMBL/GenBank/DDBJ whole genome shotgun (WGS) entry which is preliminary data.</text>
</comment>
<evidence type="ECO:0000313" key="1">
    <source>
        <dbReference type="EMBL" id="MXQ50604.1"/>
    </source>
</evidence>
<dbReference type="RefSeq" id="WP_160653402.1">
    <property type="nucleotide sequence ID" value="NZ_JBHRWU010000001.1"/>
</dbReference>